<keyword evidence="6" id="KW-0732">Signal</keyword>
<evidence type="ECO:0000256" key="12">
    <source>
        <dbReference type="ARBA" id="ARBA00023137"/>
    </source>
</evidence>
<dbReference type="GO" id="GO:0004714">
    <property type="term" value="F:transmembrane receptor protein tyrosine kinase activity"/>
    <property type="evidence" value="ECO:0007669"/>
    <property type="project" value="UniProtKB-EC"/>
</dbReference>
<keyword evidence="11" id="KW-0472">Membrane</keyword>
<reference evidence="18 19" key="1">
    <citation type="submission" date="2013-01" db="EMBL/GenBank/DDBJ databases">
        <title>Whole genome shotgun sequence of Gordonia soli NBRC 108243.</title>
        <authorList>
            <person name="Isaki-Nakamura S."/>
            <person name="Hosoyama A."/>
            <person name="Tsuchikane K."/>
            <person name="Ando Y."/>
            <person name="Baba S."/>
            <person name="Ohji S."/>
            <person name="Hamada M."/>
            <person name="Tamura T."/>
            <person name="Yamazoe A."/>
            <person name="Yamazaki S."/>
            <person name="Fujita N."/>
        </authorList>
    </citation>
    <scope>NUCLEOTIDE SEQUENCE [LARGE SCALE GENOMIC DNA]</scope>
    <source>
        <strain evidence="18 19">NBRC 108243</strain>
    </source>
</reference>
<evidence type="ECO:0000256" key="16">
    <source>
        <dbReference type="SAM" id="MobiDB-lite"/>
    </source>
</evidence>
<dbReference type="InterPro" id="IPR055163">
    <property type="entry name" value="ALK/LTK-like_GRD"/>
</dbReference>
<evidence type="ECO:0000256" key="14">
    <source>
        <dbReference type="ARBA" id="ARBA00023170"/>
    </source>
</evidence>
<evidence type="ECO:0000256" key="2">
    <source>
        <dbReference type="ARBA" id="ARBA00011902"/>
    </source>
</evidence>
<evidence type="ECO:0000259" key="17">
    <source>
        <dbReference type="Pfam" id="PF12810"/>
    </source>
</evidence>
<dbReference type="AlphaFoldDB" id="M0QFM1"/>
<feature type="region of interest" description="Disordered" evidence="16">
    <location>
        <begin position="127"/>
        <end position="178"/>
    </location>
</feature>
<feature type="domain" description="ALK/LTK-like glycine-rich" evidence="17">
    <location>
        <begin position="83"/>
        <end position="293"/>
    </location>
</feature>
<keyword evidence="9" id="KW-0067">ATP-binding</keyword>
<evidence type="ECO:0000256" key="5">
    <source>
        <dbReference type="ARBA" id="ARBA00022692"/>
    </source>
</evidence>
<evidence type="ECO:0000256" key="3">
    <source>
        <dbReference type="ARBA" id="ARBA00022475"/>
    </source>
</evidence>
<evidence type="ECO:0000256" key="4">
    <source>
        <dbReference type="ARBA" id="ARBA00022679"/>
    </source>
</evidence>
<feature type="compositionally biased region" description="Pro residues" evidence="16">
    <location>
        <begin position="314"/>
        <end position="323"/>
    </location>
</feature>
<keyword evidence="14" id="KW-0675">Receptor</keyword>
<proteinExistence type="predicted"/>
<evidence type="ECO:0000313" key="18">
    <source>
        <dbReference type="EMBL" id="GAC67111.1"/>
    </source>
</evidence>
<gene>
    <name evidence="18" type="ORF">GS4_05_03240</name>
</gene>
<keyword evidence="8" id="KW-0418">Kinase</keyword>
<sequence length="336" mass="31710">MERLIMMRSNYSEGHRDHRGWCGRGVMGGAAGVAMTVGALVMAPGSASAALPAECVQPDLAGVVTCTYTAAGPHTLELPAGVGSVQVTAIGGHGGTSQNRAGGKGAEVTGTIAVPPRSRTLVAVVAGNGADTQPGPDRTGGAGGVGGGGRGGTPPENAATQQFVPGAGGGGASDIRTAGDDLDSRVLVAAGGGGGAYNAAGGNAGDPGPISNNGDRVAAQPGTSTAGGAGGAFLGFLDWAGSPGTKGNGGTGSPSQPDTSVRFVVGGGGGGAGVYGGGGGAPQGGGAGGSSMVPAGGTLALSDKNPSITITYRPPTPSNPPCPWQLCIDPGKFGSS</sequence>
<accession>M0QFM1</accession>
<evidence type="ECO:0000256" key="13">
    <source>
        <dbReference type="ARBA" id="ARBA00023157"/>
    </source>
</evidence>
<dbReference type="EMBL" id="BANX01000005">
    <property type="protein sequence ID" value="GAC67111.1"/>
    <property type="molecule type" value="Genomic_DNA"/>
</dbReference>
<evidence type="ECO:0000256" key="6">
    <source>
        <dbReference type="ARBA" id="ARBA00022729"/>
    </source>
</evidence>
<comment type="caution">
    <text evidence="18">The sequence shown here is derived from an EMBL/GenBank/DDBJ whole genome shotgun (WGS) entry which is preliminary data.</text>
</comment>
<keyword evidence="4" id="KW-0808">Transferase</keyword>
<keyword evidence="12" id="KW-0829">Tyrosine-protein kinase</keyword>
<keyword evidence="5" id="KW-0812">Transmembrane</keyword>
<feature type="compositionally biased region" description="Gly residues" evidence="16">
    <location>
        <begin position="138"/>
        <end position="152"/>
    </location>
</feature>
<dbReference type="eggNOG" id="ENOG50330CA">
    <property type="taxonomic scope" value="Bacteria"/>
</dbReference>
<evidence type="ECO:0000256" key="11">
    <source>
        <dbReference type="ARBA" id="ARBA00023136"/>
    </source>
</evidence>
<dbReference type="Pfam" id="PF12810">
    <property type="entry name" value="ALK_LTK_GRD"/>
    <property type="match status" value="1"/>
</dbReference>
<dbReference type="GO" id="GO:0005886">
    <property type="term" value="C:plasma membrane"/>
    <property type="evidence" value="ECO:0007669"/>
    <property type="project" value="UniProtKB-SubCell"/>
</dbReference>
<feature type="region of interest" description="Disordered" evidence="16">
    <location>
        <begin position="295"/>
        <end position="336"/>
    </location>
</feature>
<evidence type="ECO:0000256" key="1">
    <source>
        <dbReference type="ARBA" id="ARBA00004251"/>
    </source>
</evidence>
<protein>
    <recommendedName>
        <fullName evidence="2">receptor protein-tyrosine kinase</fullName>
        <ecNumber evidence="2">2.7.10.1</ecNumber>
    </recommendedName>
</protein>
<keyword evidence="3" id="KW-1003">Cell membrane</keyword>
<name>M0QFM1_9ACTN</name>
<feature type="region of interest" description="Disordered" evidence="16">
    <location>
        <begin position="206"/>
        <end position="226"/>
    </location>
</feature>
<evidence type="ECO:0000256" key="8">
    <source>
        <dbReference type="ARBA" id="ARBA00022777"/>
    </source>
</evidence>
<evidence type="ECO:0000256" key="10">
    <source>
        <dbReference type="ARBA" id="ARBA00022989"/>
    </source>
</evidence>
<dbReference type="Proteomes" id="UP000011666">
    <property type="component" value="Unassembled WGS sequence"/>
</dbReference>
<evidence type="ECO:0000256" key="15">
    <source>
        <dbReference type="ARBA" id="ARBA00023180"/>
    </source>
</evidence>
<keyword evidence="13" id="KW-1015">Disulfide bond</keyword>
<dbReference type="STRING" id="1223545.GS4_05_03240"/>
<keyword evidence="15" id="KW-0325">Glycoprotein</keyword>
<keyword evidence="7" id="KW-0547">Nucleotide-binding</keyword>
<evidence type="ECO:0000256" key="9">
    <source>
        <dbReference type="ARBA" id="ARBA00022840"/>
    </source>
</evidence>
<evidence type="ECO:0000256" key="7">
    <source>
        <dbReference type="ARBA" id="ARBA00022741"/>
    </source>
</evidence>
<comment type="subcellular location">
    <subcellularLocation>
        <location evidence="1">Cell membrane</location>
        <topology evidence="1">Single-pass type I membrane protein</topology>
    </subcellularLocation>
</comment>
<organism evidence="18 19">
    <name type="scientific">Gordonia soli NBRC 108243</name>
    <dbReference type="NCBI Taxonomy" id="1223545"/>
    <lineage>
        <taxon>Bacteria</taxon>
        <taxon>Bacillati</taxon>
        <taxon>Actinomycetota</taxon>
        <taxon>Actinomycetes</taxon>
        <taxon>Mycobacteriales</taxon>
        <taxon>Gordoniaceae</taxon>
        <taxon>Gordonia</taxon>
    </lineage>
</organism>
<keyword evidence="10" id="KW-1133">Transmembrane helix</keyword>
<dbReference type="GO" id="GO:0005524">
    <property type="term" value="F:ATP binding"/>
    <property type="evidence" value="ECO:0007669"/>
    <property type="project" value="UniProtKB-KW"/>
</dbReference>
<dbReference type="EC" id="2.7.10.1" evidence="2"/>
<keyword evidence="19" id="KW-1185">Reference proteome</keyword>
<evidence type="ECO:0000313" key="19">
    <source>
        <dbReference type="Proteomes" id="UP000011666"/>
    </source>
</evidence>